<dbReference type="NCBIfam" id="NF033543">
    <property type="entry name" value="transpos_IS256"/>
    <property type="match status" value="1"/>
</dbReference>
<dbReference type="AlphaFoldDB" id="A0A369L5Z0"/>
<dbReference type="InterPro" id="IPR001207">
    <property type="entry name" value="Transposase_mutator"/>
</dbReference>
<keyword evidence="3 6" id="KW-0815">Transposition</keyword>
<dbReference type="GO" id="GO:0003677">
    <property type="term" value="F:DNA binding"/>
    <property type="evidence" value="ECO:0007669"/>
    <property type="project" value="UniProtKB-UniRule"/>
</dbReference>
<dbReference type="PROSITE" id="PS01007">
    <property type="entry name" value="TRANSPOSASE_MUTATOR"/>
    <property type="match status" value="1"/>
</dbReference>
<dbReference type="GO" id="GO:0006313">
    <property type="term" value="P:DNA transposition"/>
    <property type="evidence" value="ECO:0007669"/>
    <property type="project" value="UniProtKB-UniRule"/>
</dbReference>
<comment type="function">
    <text evidence="1 6">Required for the transposition of the insertion element.</text>
</comment>
<evidence type="ECO:0000256" key="4">
    <source>
        <dbReference type="ARBA" id="ARBA00023125"/>
    </source>
</evidence>
<dbReference type="RefSeq" id="WP_114616470.1">
    <property type="nucleotide sequence ID" value="NZ_PPTO01000044.1"/>
</dbReference>
<dbReference type="GO" id="GO:0004803">
    <property type="term" value="F:transposase activity"/>
    <property type="evidence" value="ECO:0007669"/>
    <property type="project" value="UniProtKB-UniRule"/>
</dbReference>
<dbReference type="EMBL" id="PPTO01000044">
    <property type="protein sequence ID" value="RDB54257.1"/>
    <property type="molecule type" value="Genomic_DNA"/>
</dbReference>
<evidence type="ECO:0000256" key="3">
    <source>
        <dbReference type="ARBA" id="ARBA00022578"/>
    </source>
</evidence>
<keyword evidence="4 6" id="KW-0238">DNA-binding</keyword>
<evidence type="ECO:0000256" key="5">
    <source>
        <dbReference type="ARBA" id="ARBA00023172"/>
    </source>
</evidence>
<accession>A0A369L5Z0</accession>
<evidence type="ECO:0000313" key="7">
    <source>
        <dbReference type="EMBL" id="RDB54257.1"/>
    </source>
</evidence>
<evidence type="ECO:0000313" key="8">
    <source>
        <dbReference type="Proteomes" id="UP000253975"/>
    </source>
</evidence>
<dbReference type="Pfam" id="PF00872">
    <property type="entry name" value="Transposase_mut"/>
    <property type="match status" value="1"/>
</dbReference>
<comment type="similarity">
    <text evidence="2 6">Belongs to the transposase mutator family.</text>
</comment>
<dbReference type="PANTHER" id="PTHR33217:SF7">
    <property type="entry name" value="TRANSPOSASE FOR INSERTION SEQUENCE ELEMENT IS1081"/>
    <property type="match status" value="1"/>
</dbReference>
<evidence type="ECO:0000256" key="2">
    <source>
        <dbReference type="ARBA" id="ARBA00010961"/>
    </source>
</evidence>
<evidence type="ECO:0000256" key="1">
    <source>
        <dbReference type="ARBA" id="ARBA00002190"/>
    </source>
</evidence>
<gene>
    <name evidence="7" type="ORF">C1881_10575</name>
</gene>
<dbReference type="PANTHER" id="PTHR33217">
    <property type="entry name" value="TRANSPOSASE FOR INSERTION SEQUENCE ELEMENT IS1081"/>
    <property type="match status" value="1"/>
</dbReference>
<keyword evidence="5 6" id="KW-0233">DNA recombination</keyword>
<proteinExistence type="inferred from homology"/>
<reference evidence="7 8" key="1">
    <citation type="journal article" date="2018" name="Elife">
        <title>Discovery and characterization of a prevalent human gut bacterial enzyme sufficient for the inactivation of a family of plant toxins.</title>
        <authorList>
            <person name="Koppel N."/>
            <person name="Bisanz J.E."/>
            <person name="Pandelia M.E."/>
            <person name="Turnbaugh P.J."/>
            <person name="Balskus E.P."/>
        </authorList>
    </citation>
    <scope>NUCLEOTIDE SEQUENCE [LARGE SCALE GENOMIC DNA]</scope>
    <source>
        <strain evidence="7 8">OB21 GAM31</strain>
    </source>
</reference>
<protein>
    <recommendedName>
        <fullName evidence="6">Mutator family transposase</fullName>
    </recommendedName>
</protein>
<name>A0A369L5Z0_9ACTN</name>
<keyword evidence="6" id="KW-0814">Transposable element</keyword>
<evidence type="ECO:0000256" key="6">
    <source>
        <dbReference type="RuleBase" id="RU365089"/>
    </source>
</evidence>
<sequence>MSGNIVSVDEESLKSDLRELVRKTVQETLNALLDEEADEMVGAERYERTAGREAYRSGHYRRKLVTTSGEVVLDVPKLRGATFQTAVIERYRRRETSVEEAIIEMYLAGVSTRRIEDVSEILWGAGVSAGTVSNLNEKAFESVEAWRTRPLSGGYPYLFVDGIYLKRSWGGSYENVAVMVAIGVNSEGRREIVGCAEGFTESKESWKEFLLWLRGRGLSGVRLVTGDKSLGLLGALEEVFPDAKYQRCTVHFYRNVFGKVPRQKRVKVAKMLKAIHAQESREASEAKAAEVADALEAMKLGAAAKVVREGCRETLAYTDFPMQHWTRIRTNNAIERLNREIRRRTRVVGTFPDGKSALMLATARLKYIVENEWGRRRYLDVSLLEGEEGKA</sequence>
<dbReference type="Proteomes" id="UP000253975">
    <property type="component" value="Unassembled WGS sequence"/>
</dbReference>
<comment type="caution">
    <text evidence="7">The sequence shown here is derived from an EMBL/GenBank/DDBJ whole genome shotgun (WGS) entry which is preliminary data.</text>
</comment>
<organism evidence="7 8">
    <name type="scientific">Slackia isoflavoniconvertens</name>
    <dbReference type="NCBI Taxonomy" id="572010"/>
    <lineage>
        <taxon>Bacteria</taxon>
        <taxon>Bacillati</taxon>
        <taxon>Actinomycetota</taxon>
        <taxon>Coriobacteriia</taxon>
        <taxon>Eggerthellales</taxon>
        <taxon>Eggerthellaceae</taxon>
        <taxon>Slackia</taxon>
    </lineage>
</organism>